<evidence type="ECO:0000313" key="3">
    <source>
        <dbReference type="EMBL" id="ASO20289.1"/>
    </source>
</evidence>
<keyword evidence="2" id="KW-1133">Transmembrane helix</keyword>
<organism evidence="3 4">
    <name type="scientific">Actinoalloteichus hoggarensis</name>
    <dbReference type="NCBI Taxonomy" id="1470176"/>
    <lineage>
        <taxon>Bacteria</taxon>
        <taxon>Bacillati</taxon>
        <taxon>Actinomycetota</taxon>
        <taxon>Actinomycetes</taxon>
        <taxon>Pseudonocardiales</taxon>
        <taxon>Pseudonocardiaceae</taxon>
        <taxon>Actinoalloteichus</taxon>
    </lineage>
</organism>
<name>A0A221W3R2_9PSEU</name>
<accession>A0A221W3R2</accession>
<dbReference type="AlphaFoldDB" id="A0A221W3R2"/>
<feature type="region of interest" description="Disordered" evidence="1">
    <location>
        <begin position="30"/>
        <end position="76"/>
    </location>
</feature>
<keyword evidence="2" id="KW-0812">Transmembrane</keyword>
<evidence type="ECO:0000313" key="4">
    <source>
        <dbReference type="Proteomes" id="UP000204221"/>
    </source>
</evidence>
<sequence>MIGMARCTGAAPTDDPAAADHAERAWRQVGPGGTVEWDPHRDATAARSRPTSARRVVDVGSAVPSRADTENRKPVLGTSSPAAPAVVLSAAVVLMMYQDQPFALVRQTSIVLTALFSPVQGGQEQDWWVLLFGMDLASLTFTFVPLAALLCYAFVTRRR</sequence>
<keyword evidence="4" id="KW-1185">Reference proteome</keyword>
<gene>
    <name evidence="3" type="ORF">AHOG_13230</name>
</gene>
<evidence type="ECO:0000256" key="2">
    <source>
        <dbReference type="SAM" id="Phobius"/>
    </source>
</evidence>
<protein>
    <submittedName>
        <fullName evidence="3">Uncharacterized protein</fullName>
    </submittedName>
</protein>
<evidence type="ECO:0000256" key="1">
    <source>
        <dbReference type="SAM" id="MobiDB-lite"/>
    </source>
</evidence>
<dbReference type="OrthoDB" id="10011120at2"/>
<feature type="transmembrane region" description="Helical" evidence="2">
    <location>
        <begin position="127"/>
        <end position="155"/>
    </location>
</feature>
<dbReference type="RefSeq" id="WP_093941640.1">
    <property type="nucleotide sequence ID" value="NZ_CP022521.1"/>
</dbReference>
<dbReference type="EMBL" id="CP022521">
    <property type="protein sequence ID" value="ASO20289.1"/>
    <property type="molecule type" value="Genomic_DNA"/>
</dbReference>
<reference evidence="3 4" key="1">
    <citation type="submission" date="2017-07" db="EMBL/GenBank/DDBJ databases">
        <title>Complete genome sequence of Actinoalloteichus hoggarensis DSM 45943, type strain of Actinoalloteichus hoggarensis.</title>
        <authorList>
            <person name="Ruckert C."/>
            <person name="Nouioui I."/>
            <person name="Willmese J."/>
            <person name="van Wezel G."/>
            <person name="Klenk H.-P."/>
            <person name="Kalinowski J."/>
            <person name="Zotchev S.B."/>
        </authorList>
    </citation>
    <scope>NUCLEOTIDE SEQUENCE [LARGE SCALE GENOMIC DNA]</scope>
    <source>
        <strain evidence="3 4">DSM 45943</strain>
    </source>
</reference>
<dbReference type="KEGG" id="ahg:AHOG_13230"/>
<dbReference type="Proteomes" id="UP000204221">
    <property type="component" value="Chromosome"/>
</dbReference>
<feature type="transmembrane region" description="Helical" evidence="2">
    <location>
        <begin position="75"/>
        <end position="97"/>
    </location>
</feature>
<keyword evidence="2" id="KW-0472">Membrane</keyword>
<proteinExistence type="predicted"/>
<feature type="compositionally biased region" description="Low complexity" evidence="1">
    <location>
        <begin position="45"/>
        <end position="54"/>
    </location>
</feature>